<accession>A0A6J4L076</accession>
<proteinExistence type="predicted"/>
<gene>
    <name evidence="2" type="ORF">AVDCRST_MAG07-1086</name>
</gene>
<reference evidence="2" key="1">
    <citation type="submission" date="2020-02" db="EMBL/GenBank/DDBJ databases">
        <authorList>
            <person name="Meier V. D."/>
        </authorList>
    </citation>
    <scope>NUCLEOTIDE SEQUENCE</scope>
    <source>
        <strain evidence="2">AVDCRST_MAG07</strain>
    </source>
</reference>
<dbReference type="GO" id="GO:0016787">
    <property type="term" value="F:hydrolase activity"/>
    <property type="evidence" value="ECO:0007669"/>
    <property type="project" value="UniProtKB-KW"/>
</dbReference>
<keyword evidence="2" id="KW-0378">Hydrolase</keyword>
<feature type="non-terminal residue" evidence="2">
    <location>
        <position position="1"/>
    </location>
</feature>
<name>A0A6J4L076_9ACTN</name>
<feature type="region of interest" description="Disordered" evidence="1">
    <location>
        <begin position="1"/>
        <end position="101"/>
    </location>
</feature>
<sequence>CLPCPRWTGQSSASSPPPSVRPGRWSRDQGGAGAWSSGTAPAEASRRPTCAPPAPPGSPSGCRSCGWSSPGGCAAVASPSRPRASTWPGSPWSGRSPASTS</sequence>
<dbReference type="EMBL" id="CADCUB010000054">
    <property type="protein sequence ID" value="CAA9319486.1"/>
    <property type="molecule type" value="Genomic_DNA"/>
</dbReference>
<organism evidence="2">
    <name type="scientific">uncultured Frankineae bacterium</name>
    <dbReference type="NCBI Taxonomy" id="437475"/>
    <lineage>
        <taxon>Bacteria</taxon>
        <taxon>Bacillati</taxon>
        <taxon>Actinomycetota</taxon>
        <taxon>Actinomycetes</taxon>
        <taxon>Frankiales</taxon>
        <taxon>environmental samples</taxon>
    </lineage>
</organism>
<feature type="non-terminal residue" evidence="2">
    <location>
        <position position="101"/>
    </location>
</feature>
<feature type="compositionally biased region" description="Low complexity" evidence="1">
    <location>
        <begin position="59"/>
        <end position="85"/>
    </location>
</feature>
<dbReference type="AlphaFoldDB" id="A0A6J4L076"/>
<evidence type="ECO:0000256" key="1">
    <source>
        <dbReference type="SAM" id="MobiDB-lite"/>
    </source>
</evidence>
<protein>
    <submittedName>
        <fullName evidence="2">Hydrolase SCO5215, alpha/beta fold family</fullName>
    </submittedName>
</protein>
<evidence type="ECO:0000313" key="2">
    <source>
        <dbReference type="EMBL" id="CAA9319486.1"/>
    </source>
</evidence>